<keyword evidence="3" id="KW-0378">Hydrolase</keyword>
<keyword evidence="2 8" id="KW-0812">Transmembrane</keyword>
<feature type="transmembrane region" description="Helical" evidence="8">
    <location>
        <begin position="90"/>
        <end position="108"/>
    </location>
</feature>
<name>A0A369JV64_HYPMA</name>
<feature type="transmembrane region" description="Helical" evidence="8">
    <location>
        <begin position="182"/>
        <end position="200"/>
    </location>
</feature>
<dbReference type="PANTHER" id="PTHR23129">
    <property type="entry name" value="ACYL-COENZYME A DIPHOSPHATASE FITM2"/>
    <property type="match status" value="1"/>
</dbReference>
<keyword evidence="4" id="KW-0256">Endoplasmic reticulum</keyword>
<accession>A0A369JV64</accession>
<evidence type="ECO:0000256" key="5">
    <source>
        <dbReference type="ARBA" id="ARBA00022989"/>
    </source>
</evidence>
<dbReference type="Proteomes" id="UP000076154">
    <property type="component" value="Unassembled WGS sequence"/>
</dbReference>
<keyword evidence="6" id="KW-0443">Lipid metabolism</keyword>
<comment type="caution">
    <text evidence="9">The sequence shown here is derived from an EMBL/GenBank/DDBJ whole genome shotgun (WGS) entry which is preliminary data.</text>
</comment>
<dbReference type="GO" id="GO:0019915">
    <property type="term" value="P:lipid storage"/>
    <property type="evidence" value="ECO:0007669"/>
    <property type="project" value="InterPro"/>
</dbReference>
<dbReference type="GO" id="GO:0008654">
    <property type="term" value="P:phospholipid biosynthetic process"/>
    <property type="evidence" value="ECO:0007669"/>
    <property type="project" value="TreeGrafter"/>
</dbReference>
<evidence type="ECO:0000256" key="8">
    <source>
        <dbReference type="SAM" id="Phobius"/>
    </source>
</evidence>
<dbReference type="InParanoid" id="A0A369JV64"/>
<dbReference type="STRING" id="39966.A0A369JV64"/>
<sequence>MPDIRLAVLAVLTAIIVSATTYSIVFETYLDTSNPLLTHLPHPLGLTHYYANKSNILNVYFIKKAWAWTTGAFLLLWFTSPPSIRIAQRWWKWAIATAMWLVFTSWFFGPALLERLNLASGGECILALPSGDSISVPVDYCLTKSSVSPGSHPQLFVAPFSDAFVPPLDWRSIPRLRRGHDVSGHLFLLTMSALFLADQLRYSFRARERSTWHSLAVVANVSLIGVWLFACYTTSLYFHSPLEKLTGYILGISGFAVTLLPENLGSPQTNENKLHTT</sequence>
<evidence type="ECO:0000256" key="7">
    <source>
        <dbReference type="ARBA" id="ARBA00023136"/>
    </source>
</evidence>
<keyword evidence="10" id="KW-1185">Reference proteome</keyword>
<dbReference type="OrthoDB" id="5579088at2759"/>
<dbReference type="Pfam" id="PF10261">
    <property type="entry name" value="FIT"/>
    <property type="match status" value="2"/>
</dbReference>
<organism evidence="9 10">
    <name type="scientific">Hypsizygus marmoreus</name>
    <name type="common">White beech mushroom</name>
    <name type="synonym">Agaricus marmoreus</name>
    <dbReference type="NCBI Taxonomy" id="39966"/>
    <lineage>
        <taxon>Eukaryota</taxon>
        <taxon>Fungi</taxon>
        <taxon>Dikarya</taxon>
        <taxon>Basidiomycota</taxon>
        <taxon>Agaricomycotina</taxon>
        <taxon>Agaricomycetes</taxon>
        <taxon>Agaricomycetidae</taxon>
        <taxon>Agaricales</taxon>
        <taxon>Tricholomatineae</taxon>
        <taxon>Lyophyllaceae</taxon>
        <taxon>Hypsizygus</taxon>
    </lineage>
</organism>
<evidence type="ECO:0000313" key="9">
    <source>
        <dbReference type="EMBL" id="RDB25232.1"/>
    </source>
</evidence>
<keyword evidence="5 8" id="KW-1133">Transmembrane helix</keyword>
<feature type="transmembrane region" description="Helical" evidence="8">
    <location>
        <begin position="59"/>
        <end position="78"/>
    </location>
</feature>
<evidence type="ECO:0000313" key="10">
    <source>
        <dbReference type="Proteomes" id="UP000076154"/>
    </source>
</evidence>
<evidence type="ECO:0000256" key="2">
    <source>
        <dbReference type="ARBA" id="ARBA00022692"/>
    </source>
</evidence>
<dbReference type="GO" id="GO:0005789">
    <property type="term" value="C:endoplasmic reticulum membrane"/>
    <property type="evidence" value="ECO:0007669"/>
    <property type="project" value="UniProtKB-SubCell"/>
</dbReference>
<evidence type="ECO:0000256" key="4">
    <source>
        <dbReference type="ARBA" id="ARBA00022824"/>
    </source>
</evidence>
<dbReference type="EMBL" id="LUEZ02000041">
    <property type="protein sequence ID" value="RDB25232.1"/>
    <property type="molecule type" value="Genomic_DNA"/>
</dbReference>
<dbReference type="GO" id="GO:0034389">
    <property type="term" value="P:lipid droplet organization"/>
    <property type="evidence" value="ECO:0007669"/>
    <property type="project" value="TreeGrafter"/>
</dbReference>
<proteinExistence type="predicted"/>
<gene>
    <name evidence="9" type="primary">scs3</name>
    <name evidence="9" type="ORF">Hypma_007763</name>
</gene>
<comment type="subcellular location">
    <subcellularLocation>
        <location evidence="1">Endoplasmic reticulum membrane</location>
        <topology evidence="1">Multi-pass membrane protein</topology>
    </subcellularLocation>
</comment>
<evidence type="ECO:0000256" key="6">
    <source>
        <dbReference type="ARBA" id="ARBA00023098"/>
    </source>
</evidence>
<dbReference type="FunCoup" id="A0A369JV64">
    <property type="interactions" value="161"/>
</dbReference>
<dbReference type="AlphaFoldDB" id="A0A369JV64"/>
<dbReference type="PANTHER" id="PTHR23129:SF0">
    <property type="entry name" value="ACYL-COENZYME A DIPHOSPHATASE FITM2"/>
    <property type="match status" value="1"/>
</dbReference>
<keyword evidence="7 8" id="KW-0472">Membrane</keyword>
<dbReference type="InterPro" id="IPR019388">
    <property type="entry name" value="FIT"/>
</dbReference>
<protein>
    <submittedName>
        <fullName evidence="9">FIT family protein scs3</fullName>
    </submittedName>
</protein>
<evidence type="ECO:0000256" key="1">
    <source>
        <dbReference type="ARBA" id="ARBA00004477"/>
    </source>
</evidence>
<reference evidence="9" key="1">
    <citation type="submission" date="2018-04" db="EMBL/GenBank/DDBJ databases">
        <title>Whole genome sequencing of Hypsizygus marmoreus.</title>
        <authorList>
            <person name="Choi I.-G."/>
            <person name="Min B."/>
            <person name="Kim J.-G."/>
            <person name="Kim S."/>
            <person name="Oh Y.-L."/>
            <person name="Kong W.-S."/>
            <person name="Park H."/>
            <person name="Jeong J."/>
            <person name="Song E.-S."/>
        </authorList>
    </citation>
    <scope>NUCLEOTIDE SEQUENCE [LARGE SCALE GENOMIC DNA]</scope>
    <source>
        <strain evidence="9">51987-8</strain>
    </source>
</reference>
<evidence type="ECO:0000256" key="3">
    <source>
        <dbReference type="ARBA" id="ARBA00022801"/>
    </source>
</evidence>
<feature type="transmembrane region" description="Helical" evidence="8">
    <location>
        <begin position="212"/>
        <end position="239"/>
    </location>
</feature>
<dbReference type="GO" id="GO:0010945">
    <property type="term" value="F:coenzyme A diphosphatase activity"/>
    <property type="evidence" value="ECO:0007669"/>
    <property type="project" value="InterPro"/>
</dbReference>